<dbReference type="InterPro" id="IPR020946">
    <property type="entry name" value="Flavin_mOase-like"/>
</dbReference>
<dbReference type="SUPFAM" id="SSF51905">
    <property type="entry name" value="FAD/NAD(P)-binding domain"/>
    <property type="match status" value="1"/>
</dbReference>
<dbReference type="GO" id="GO:0050660">
    <property type="term" value="F:flavin adenine dinucleotide binding"/>
    <property type="evidence" value="ECO:0007669"/>
    <property type="project" value="InterPro"/>
</dbReference>
<evidence type="ECO:0000256" key="1">
    <source>
        <dbReference type="ARBA" id="ARBA00009183"/>
    </source>
</evidence>
<keyword evidence="5" id="KW-0732">Signal</keyword>
<comment type="caution">
    <text evidence="6">The sequence shown here is derived from an EMBL/GenBank/DDBJ whole genome shotgun (WGS) entry which is preliminary data.</text>
</comment>
<dbReference type="AlphaFoldDB" id="A0A9P7K671"/>
<proteinExistence type="inferred from homology"/>
<evidence type="ECO:0000256" key="5">
    <source>
        <dbReference type="SAM" id="SignalP"/>
    </source>
</evidence>
<keyword evidence="7" id="KW-1185">Reference proteome</keyword>
<dbReference type="Gene3D" id="3.50.50.60">
    <property type="entry name" value="FAD/NAD(P)-binding domain"/>
    <property type="match status" value="2"/>
</dbReference>
<evidence type="ECO:0000256" key="2">
    <source>
        <dbReference type="ARBA" id="ARBA00022630"/>
    </source>
</evidence>
<evidence type="ECO:0000256" key="4">
    <source>
        <dbReference type="ARBA" id="ARBA00023002"/>
    </source>
</evidence>
<dbReference type="InterPro" id="IPR050346">
    <property type="entry name" value="FMO-like"/>
</dbReference>
<evidence type="ECO:0008006" key="8">
    <source>
        <dbReference type="Google" id="ProtNLM"/>
    </source>
</evidence>
<name>A0A9P7K671_9AGAR</name>
<evidence type="ECO:0000313" key="7">
    <source>
        <dbReference type="Proteomes" id="UP000717328"/>
    </source>
</evidence>
<accession>A0A9P7K671</accession>
<keyword evidence="3" id="KW-0274">FAD</keyword>
<dbReference type="PANTHER" id="PTHR23023">
    <property type="entry name" value="DIMETHYLANILINE MONOOXYGENASE"/>
    <property type="match status" value="1"/>
</dbReference>
<feature type="signal peptide" evidence="5">
    <location>
        <begin position="1"/>
        <end position="17"/>
    </location>
</feature>
<keyword evidence="2" id="KW-0285">Flavoprotein</keyword>
<reference evidence="6" key="1">
    <citation type="submission" date="2021-02" db="EMBL/GenBank/DDBJ databases">
        <authorList>
            <person name="Nieuwenhuis M."/>
            <person name="Van De Peppel L.J.J."/>
        </authorList>
    </citation>
    <scope>NUCLEOTIDE SEQUENCE</scope>
    <source>
        <strain evidence="6">D49</strain>
    </source>
</reference>
<feature type="chain" id="PRO_5040105746" description="Flavin-containing monooxygenase" evidence="5">
    <location>
        <begin position="18"/>
        <end position="441"/>
    </location>
</feature>
<evidence type="ECO:0000256" key="3">
    <source>
        <dbReference type="ARBA" id="ARBA00022827"/>
    </source>
</evidence>
<dbReference type="GO" id="GO:0004499">
    <property type="term" value="F:N,N-dimethylaniline monooxygenase activity"/>
    <property type="evidence" value="ECO:0007669"/>
    <property type="project" value="InterPro"/>
</dbReference>
<dbReference type="Proteomes" id="UP000717328">
    <property type="component" value="Unassembled WGS sequence"/>
</dbReference>
<dbReference type="OrthoDB" id="66881at2759"/>
<evidence type="ECO:0000313" key="6">
    <source>
        <dbReference type="EMBL" id="KAG5636526.1"/>
    </source>
</evidence>
<dbReference type="EMBL" id="JABCKI010005921">
    <property type="protein sequence ID" value="KAG5636526.1"/>
    <property type="molecule type" value="Genomic_DNA"/>
</dbReference>
<dbReference type="Pfam" id="PF00743">
    <property type="entry name" value="FMO-like"/>
    <property type="match status" value="1"/>
</dbReference>
<dbReference type="GO" id="GO:0050661">
    <property type="term" value="F:NADP binding"/>
    <property type="evidence" value="ECO:0007669"/>
    <property type="project" value="InterPro"/>
</dbReference>
<reference evidence="6" key="2">
    <citation type="submission" date="2021-10" db="EMBL/GenBank/DDBJ databases">
        <title>Phylogenomics reveals ancestral predisposition of the termite-cultivated fungus Termitomyces towards a domesticated lifestyle.</title>
        <authorList>
            <person name="Auxier B."/>
            <person name="Grum-Grzhimaylo A."/>
            <person name="Cardenas M.E."/>
            <person name="Lodge J.D."/>
            <person name="Laessoe T."/>
            <person name="Pedersen O."/>
            <person name="Smith M.E."/>
            <person name="Kuyper T.W."/>
            <person name="Franco-Molano E.A."/>
            <person name="Baroni T.J."/>
            <person name="Aanen D.K."/>
        </authorList>
    </citation>
    <scope>NUCLEOTIDE SEQUENCE</scope>
    <source>
        <strain evidence="6">D49</strain>
    </source>
</reference>
<dbReference type="InterPro" id="IPR036188">
    <property type="entry name" value="FAD/NAD-bd_sf"/>
</dbReference>
<sequence>MYFWLLVLAEIATIIAASQTPLLAPHQAEGLDHYAFKWPIKKVAIIGAGPSGLINYREFTHAGFDVRVFERDTLPGGNWHYSEEAPNNTPIPNAHISVGDYIPSLPPKGVELPCEEVYEGPDITEFPWPKGTSWELPHAKIARYIRAFASYHGVNSNDENPRISYNTRVERVEKHFSPLGEEAGWTLTLKTLTRTGPHSVKATWRTENFDAVVIASGRYNAPNIPNIKGLKEWANVFPKRIIHSRQYRRPQSFANQTVLIVGAATSGGEIARDLNPHVKKIYQSIRPDNVTKPHFRLDFFLRRIPANISIVPEIKQFHAPGKSIHSSGIELANGTVHNTSITSEDDGEEDQNEPRPIVTDGTHLRSLYLDIFYIEEPTLVNVGMQSFTYAEYIGVALSKVWAGTAHLPTTREMWRRQRERVAELGGYGPHFQFLGSERTDR</sequence>
<gene>
    <name evidence="6" type="ORF">H0H81_007723</name>
</gene>
<organism evidence="6 7">
    <name type="scientific">Sphagnurus paluster</name>
    <dbReference type="NCBI Taxonomy" id="117069"/>
    <lineage>
        <taxon>Eukaryota</taxon>
        <taxon>Fungi</taxon>
        <taxon>Dikarya</taxon>
        <taxon>Basidiomycota</taxon>
        <taxon>Agaricomycotina</taxon>
        <taxon>Agaricomycetes</taxon>
        <taxon>Agaricomycetidae</taxon>
        <taxon>Agaricales</taxon>
        <taxon>Tricholomatineae</taxon>
        <taxon>Lyophyllaceae</taxon>
        <taxon>Sphagnurus</taxon>
    </lineage>
</organism>
<protein>
    <recommendedName>
        <fullName evidence="8">Flavin-containing monooxygenase</fullName>
    </recommendedName>
</protein>
<keyword evidence="4" id="KW-0560">Oxidoreductase</keyword>
<comment type="similarity">
    <text evidence="1">Belongs to the FMO family.</text>
</comment>